<evidence type="ECO:0000313" key="3">
    <source>
        <dbReference type="Proteomes" id="UP000766595"/>
    </source>
</evidence>
<keyword evidence="3" id="KW-1185">Reference proteome</keyword>
<feature type="region of interest" description="Disordered" evidence="1">
    <location>
        <begin position="150"/>
        <end position="172"/>
    </location>
</feature>
<feature type="compositionally biased region" description="Basic and acidic residues" evidence="1">
    <location>
        <begin position="159"/>
        <end position="172"/>
    </location>
</feature>
<dbReference type="EMBL" id="JAHHZF010000010">
    <property type="protein sequence ID" value="MBT9291823.1"/>
    <property type="molecule type" value="Genomic_DNA"/>
</dbReference>
<dbReference type="RefSeq" id="WP_140939952.1">
    <property type="nucleotide sequence ID" value="NZ_JAHHZF010000010.1"/>
</dbReference>
<gene>
    <name evidence="2" type="ORF">KL771_20320</name>
</gene>
<name>A0A947D688_9HYPH</name>
<sequence length="172" mass="18830">MIAVAVLTDHIRDLDTGAVAALTTPELACIADDLAEQKASLNLVEDKLRAALDLKYGARAAQRRAEEAKDTGTVRFEDNGFVVVADLPKRVKWDQAKLRHAAEIIRASWGDDPDAYIKTKLEVSEAAFAHWPKPLRDVFLPARTVETGKPSYRIETAGEAERSAGRSEPHAA</sequence>
<evidence type="ECO:0000313" key="2">
    <source>
        <dbReference type="EMBL" id="MBT9291823.1"/>
    </source>
</evidence>
<dbReference type="AlphaFoldDB" id="A0A947D688"/>
<comment type="caution">
    <text evidence="2">The sequence shown here is derived from an EMBL/GenBank/DDBJ whole genome shotgun (WGS) entry which is preliminary data.</text>
</comment>
<accession>A0A947D688</accession>
<reference evidence="2 3" key="1">
    <citation type="submission" date="2021-06" db="EMBL/GenBank/DDBJ databases">
        <authorList>
            <person name="Grouzdev D.S."/>
            <person name="Koziaeva V."/>
        </authorList>
    </citation>
    <scope>NUCLEOTIDE SEQUENCE [LARGE SCALE GENOMIC DNA]</scope>
    <source>
        <strain evidence="2 3">22</strain>
    </source>
</reference>
<dbReference type="Proteomes" id="UP000766595">
    <property type="component" value="Unassembled WGS sequence"/>
</dbReference>
<evidence type="ECO:0000256" key="1">
    <source>
        <dbReference type="SAM" id="MobiDB-lite"/>
    </source>
</evidence>
<proteinExistence type="predicted"/>
<protein>
    <submittedName>
        <fullName evidence="2">Uncharacterized protein</fullName>
    </submittedName>
</protein>
<organism evidence="2 3">
    <name type="scientific">Prosthecodimorpha staleyi</name>
    <dbReference type="NCBI Taxonomy" id="2840188"/>
    <lineage>
        <taxon>Bacteria</taxon>
        <taxon>Pseudomonadati</taxon>
        <taxon>Pseudomonadota</taxon>
        <taxon>Alphaproteobacteria</taxon>
        <taxon>Hyphomicrobiales</taxon>
        <taxon>Ancalomicrobiaceae</taxon>
        <taxon>Prosthecodimorpha</taxon>
    </lineage>
</organism>